<feature type="transmembrane region" description="Helical" evidence="2">
    <location>
        <begin position="372"/>
        <end position="393"/>
    </location>
</feature>
<evidence type="ECO:0000313" key="4">
    <source>
        <dbReference type="Proteomes" id="UP001345691"/>
    </source>
</evidence>
<evidence type="ECO:0000256" key="2">
    <source>
        <dbReference type="SAM" id="Phobius"/>
    </source>
</evidence>
<keyword evidence="2" id="KW-0472">Membrane</keyword>
<feature type="compositionally biased region" description="Polar residues" evidence="1">
    <location>
        <begin position="249"/>
        <end position="265"/>
    </location>
</feature>
<feature type="region of interest" description="Disordered" evidence="1">
    <location>
        <begin position="165"/>
        <end position="187"/>
    </location>
</feature>
<organism evidence="3 4">
    <name type="scientific">Exophiala sideris</name>
    <dbReference type="NCBI Taxonomy" id="1016849"/>
    <lineage>
        <taxon>Eukaryota</taxon>
        <taxon>Fungi</taxon>
        <taxon>Dikarya</taxon>
        <taxon>Ascomycota</taxon>
        <taxon>Pezizomycotina</taxon>
        <taxon>Eurotiomycetes</taxon>
        <taxon>Chaetothyriomycetidae</taxon>
        <taxon>Chaetothyriales</taxon>
        <taxon>Herpotrichiellaceae</taxon>
        <taxon>Exophiala</taxon>
    </lineage>
</organism>
<reference evidence="3 4" key="1">
    <citation type="submission" date="2023-08" db="EMBL/GenBank/DDBJ databases">
        <title>Black Yeasts Isolated from many extreme environments.</title>
        <authorList>
            <person name="Coleine C."/>
            <person name="Stajich J.E."/>
            <person name="Selbmann L."/>
        </authorList>
    </citation>
    <scope>NUCLEOTIDE SEQUENCE [LARGE SCALE GENOMIC DNA]</scope>
    <source>
        <strain evidence="3 4">CCFEE 6328</strain>
    </source>
</reference>
<keyword evidence="4" id="KW-1185">Reference proteome</keyword>
<accession>A0ABR0J9K5</accession>
<keyword evidence="2" id="KW-1133">Transmembrane helix</keyword>
<feature type="compositionally biased region" description="Low complexity" evidence="1">
    <location>
        <begin position="266"/>
        <end position="289"/>
    </location>
</feature>
<proteinExistence type="predicted"/>
<comment type="caution">
    <text evidence="3">The sequence shown here is derived from an EMBL/GenBank/DDBJ whole genome shotgun (WGS) entry which is preliminary data.</text>
</comment>
<evidence type="ECO:0000313" key="3">
    <source>
        <dbReference type="EMBL" id="KAK5058367.1"/>
    </source>
</evidence>
<feature type="region of interest" description="Disordered" evidence="1">
    <location>
        <begin position="202"/>
        <end position="302"/>
    </location>
</feature>
<keyword evidence="2" id="KW-0812">Transmembrane</keyword>
<feature type="transmembrane region" description="Helical" evidence="2">
    <location>
        <begin position="326"/>
        <end position="352"/>
    </location>
</feature>
<dbReference type="Proteomes" id="UP001345691">
    <property type="component" value="Unassembled WGS sequence"/>
</dbReference>
<sequence length="446" mass="48980">MAPRSAKRTKPKLSYDRITKAFVVDCLRPIPEDSQWDPRDTRFVLWYHLTTILTFTSIAIAHNVTFPDDEPQMNERDVANIIEVVLNNNVPPIKNDLAPNGHWNRPTELGWIPCDHEMICSKLANRDHRSVMRNTECRTRSEREARGIAEMLFQGSWPEILTCPRDHVAESGPSSNGSDKENRNPSAAAPYLAPFRAATAAVARLASQSTKSSSRSQESQRSRPSPKSPPYRPWSSNDSPPYVGDGSPHPSNLASNPSNPDSHQQNPASNPANSASARSDSAKSASFKSAKSEQSTQGRAANQVDKVIAGNAIGDASPATWYRQTIAFLGGAPAFWYVFQVTVFMLYWTVFLGSFLELHGMEGYLLSSPLRLFVRFCTMLGAHHCVSAALAAFRRAIGRLWGIVINPPGTPGLSRATQITGSVLAAALAAFICRCLGILDNGWRYS</sequence>
<protein>
    <submittedName>
        <fullName evidence="3">Uncharacterized protein</fullName>
    </submittedName>
</protein>
<feature type="transmembrane region" description="Helical" evidence="2">
    <location>
        <begin position="45"/>
        <end position="66"/>
    </location>
</feature>
<feature type="compositionally biased region" description="Low complexity" evidence="1">
    <location>
        <begin position="202"/>
        <end position="225"/>
    </location>
</feature>
<dbReference type="EMBL" id="JAVRRF010000014">
    <property type="protein sequence ID" value="KAK5058367.1"/>
    <property type="molecule type" value="Genomic_DNA"/>
</dbReference>
<gene>
    <name evidence="3" type="ORF">LTR69_006772</name>
</gene>
<name>A0ABR0J9K5_9EURO</name>
<evidence type="ECO:0000256" key="1">
    <source>
        <dbReference type="SAM" id="MobiDB-lite"/>
    </source>
</evidence>
<feature type="transmembrane region" description="Helical" evidence="2">
    <location>
        <begin position="419"/>
        <end position="439"/>
    </location>
</feature>